<dbReference type="AlphaFoldDB" id="A0A2R8BVD3"/>
<dbReference type="InterPro" id="IPR036390">
    <property type="entry name" value="WH_DNA-bd_sf"/>
</dbReference>
<feature type="domain" description="HTH asnC-type" evidence="4">
    <location>
        <begin position="48"/>
        <end position="109"/>
    </location>
</feature>
<accession>A0A2R8BVD3</accession>
<evidence type="ECO:0000256" key="2">
    <source>
        <dbReference type="ARBA" id="ARBA00023125"/>
    </source>
</evidence>
<protein>
    <submittedName>
        <fullName evidence="5">Leucine-responsive regulatory protein</fullName>
    </submittedName>
</protein>
<dbReference type="GO" id="GO:0006355">
    <property type="term" value="P:regulation of DNA-templated transcription"/>
    <property type="evidence" value="ECO:0007669"/>
    <property type="project" value="UniProtKB-ARBA"/>
</dbReference>
<gene>
    <name evidence="5" type="primary">lrp_3</name>
    <name evidence="5" type="ORF">PAA8504_01964</name>
</gene>
<dbReference type="InterPro" id="IPR036388">
    <property type="entry name" value="WH-like_DNA-bd_sf"/>
</dbReference>
<dbReference type="PROSITE" id="PS50956">
    <property type="entry name" value="HTH_ASNC_2"/>
    <property type="match status" value="1"/>
</dbReference>
<evidence type="ECO:0000313" key="6">
    <source>
        <dbReference type="Proteomes" id="UP000244912"/>
    </source>
</evidence>
<sequence length="206" mass="22758">MKLPRCPYDVRPAAEMAANGRMNAGSAPARLTIPGLVATVRLMRRFALDDRDIGILSVLSREGRISKVALAARVNLSPTPCWERLRKLEDAGLIRGYRADVSLAHLGPHVSVFVTVELESHRAESFQAFERAVSVYDEVVACWAIGGGYDYLMQVVTRDVPGYQTLMDEMLAARIGLKRYFSYIVTKEVKSGPPPFGLIHAAQPKD</sequence>
<keyword evidence="1" id="KW-0805">Transcription regulation</keyword>
<dbReference type="InterPro" id="IPR019888">
    <property type="entry name" value="Tscrpt_reg_AsnC-like"/>
</dbReference>
<dbReference type="InterPro" id="IPR011991">
    <property type="entry name" value="ArsR-like_HTH"/>
</dbReference>
<dbReference type="PRINTS" id="PR00033">
    <property type="entry name" value="HTHASNC"/>
</dbReference>
<dbReference type="GO" id="GO:0043565">
    <property type="term" value="F:sequence-specific DNA binding"/>
    <property type="evidence" value="ECO:0007669"/>
    <property type="project" value="InterPro"/>
</dbReference>
<evidence type="ECO:0000259" key="4">
    <source>
        <dbReference type="PROSITE" id="PS50956"/>
    </source>
</evidence>
<dbReference type="InterPro" id="IPR000485">
    <property type="entry name" value="AsnC-type_HTH_dom"/>
</dbReference>
<evidence type="ECO:0000313" key="5">
    <source>
        <dbReference type="EMBL" id="SPJ24137.1"/>
    </source>
</evidence>
<evidence type="ECO:0000256" key="1">
    <source>
        <dbReference type="ARBA" id="ARBA00023015"/>
    </source>
</evidence>
<dbReference type="SUPFAM" id="SSF54909">
    <property type="entry name" value="Dimeric alpha+beta barrel"/>
    <property type="match status" value="1"/>
</dbReference>
<dbReference type="InterPro" id="IPR011008">
    <property type="entry name" value="Dimeric_a/b-barrel"/>
</dbReference>
<keyword evidence="2" id="KW-0238">DNA-binding</keyword>
<dbReference type="Pfam" id="PF01037">
    <property type="entry name" value="AsnC_trans_reg"/>
    <property type="match status" value="1"/>
</dbReference>
<proteinExistence type="predicted"/>
<keyword evidence="6" id="KW-1185">Reference proteome</keyword>
<dbReference type="Gene3D" id="3.30.70.920">
    <property type="match status" value="1"/>
</dbReference>
<dbReference type="Proteomes" id="UP000244912">
    <property type="component" value="Unassembled WGS sequence"/>
</dbReference>
<dbReference type="InterPro" id="IPR019887">
    <property type="entry name" value="Tscrpt_reg_AsnC/Lrp_C"/>
</dbReference>
<name>A0A2R8BVD3_9RHOB</name>
<dbReference type="SUPFAM" id="SSF46785">
    <property type="entry name" value="Winged helix' DNA-binding domain"/>
    <property type="match status" value="1"/>
</dbReference>
<dbReference type="InterPro" id="IPR019885">
    <property type="entry name" value="Tscrpt_reg_HTH_AsnC-type_CS"/>
</dbReference>
<evidence type="ECO:0000256" key="3">
    <source>
        <dbReference type="ARBA" id="ARBA00023163"/>
    </source>
</evidence>
<dbReference type="GO" id="GO:0005829">
    <property type="term" value="C:cytosol"/>
    <property type="evidence" value="ECO:0007669"/>
    <property type="project" value="TreeGrafter"/>
</dbReference>
<dbReference type="EMBL" id="ONZF01000003">
    <property type="protein sequence ID" value="SPJ24137.1"/>
    <property type="molecule type" value="Genomic_DNA"/>
</dbReference>
<dbReference type="PROSITE" id="PS00519">
    <property type="entry name" value="HTH_ASNC_1"/>
    <property type="match status" value="1"/>
</dbReference>
<reference evidence="5 6" key="1">
    <citation type="submission" date="2018-03" db="EMBL/GenBank/DDBJ databases">
        <authorList>
            <person name="Keele B.F."/>
        </authorList>
    </citation>
    <scope>NUCLEOTIDE SEQUENCE [LARGE SCALE GENOMIC DNA]</scope>
    <source>
        <strain evidence="5 6">CECT 8504</strain>
    </source>
</reference>
<dbReference type="Pfam" id="PF13412">
    <property type="entry name" value="HTH_24"/>
    <property type="match status" value="1"/>
</dbReference>
<dbReference type="CDD" id="cd00090">
    <property type="entry name" value="HTH_ARSR"/>
    <property type="match status" value="1"/>
</dbReference>
<dbReference type="PANTHER" id="PTHR30154">
    <property type="entry name" value="LEUCINE-RESPONSIVE REGULATORY PROTEIN"/>
    <property type="match status" value="1"/>
</dbReference>
<dbReference type="SMART" id="SM00344">
    <property type="entry name" value="HTH_ASNC"/>
    <property type="match status" value="1"/>
</dbReference>
<keyword evidence="3" id="KW-0804">Transcription</keyword>
<dbReference type="PANTHER" id="PTHR30154:SF34">
    <property type="entry name" value="TRANSCRIPTIONAL REGULATOR AZLB"/>
    <property type="match status" value="1"/>
</dbReference>
<dbReference type="GO" id="GO:0043200">
    <property type="term" value="P:response to amino acid"/>
    <property type="evidence" value="ECO:0007669"/>
    <property type="project" value="TreeGrafter"/>
</dbReference>
<organism evidence="5 6">
    <name type="scientific">Palleronia abyssalis</name>
    <dbReference type="NCBI Taxonomy" id="1501240"/>
    <lineage>
        <taxon>Bacteria</taxon>
        <taxon>Pseudomonadati</taxon>
        <taxon>Pseudomonadota</taxon>
        <taxon>Alphaproteobacteria</taxon>
        <taxon>Rhodobacterales</taxon>
        <taxon>Roseobacteraceae</taxon>
        <taxon>Palleronia</taxon>
    </lineage>
</organism>
<dbReference type="Gene3D" id="1.10.10.10">
    <property type="entry name" value="Winged helix-like DNA-binding domain superfamily/Winged helix DNA-binding domain"/>
    <property type="match status" value="1"/>
</dbReference>